<dbReference type="Proteomes" id="UP000327148">
    <property type="component" value="Unassembled WGS sequence"/>
</dbReference>
<organism evidence="1 2">
    <name type="scientific">Aerococcus sanguinicola</name>
    <dbReference type="NCBI Taxonomy" id="119206"/>
    <lineage>
        <taxon>Bacteria</taxon>
        <taxon>Bacillati</taxon>
        <taxon>Bacillota</taxon>
        <taxon>Bacilli</taxon>
        <taxon>Lactobacillales</taxon>
        <taxon>Aerococcaceae</taxon>
        <taxon>Aerococcus</taxon>
    </lineage>
</organism>
<dbReference type="AlphaFoldDB" id="A0A5N1GLR1"/>
<evidence type="ECO:0000313" key="2">
    <source>
        <dbReference type="Proteomes" id="UP000327148"/>
    </source>
</evidence>
<dbReference type="EMBL" id="VYWO01000001">
    <property type="protein sequence ID" value="KAA9301933.1"/>
    <property type="molecule type" value="Genomic_DNA"/>
</dbReference>
<gene>
    <name evidence="1" type="ORF">F6I03_01630</name>
</gene>
<protein>
    <submittedName>
        <fullName evidence="1">Uncharacterized protein</fullName>
    </submittedName>
</protein>
<reference evidence="1 2" key="1">
    <citation type="submission" date="2019-09" db="EMBL/GenBank/DDBJ databases">
        <title>Draft genome sequence assemblies of isolates from the urinary tract.</title>
        <authorList>
            <person name="Mores C.R."/>
            <person name="Putonti C."/>
            <person name="Wolfe A.J."/>
        </authorList>
    </citation>
    <scope>NUCLEOTIDE SEQUENCE [LARGE SCALE GENOMIC DNA]</scope>
    <source>
        <strain evidence="1 2">UMB623</strain>
    </source>
</reference>
<proteinExistence type="predicted"/>
<dbReference type="RefSeq" id="WP_070430713.1">
    <property type="nucleotide sequence ID" value="NZ_VYWO01000001.1"/>
</dbReference>
<comment type="caution">
    <text evidence="1">The sequence shown here is derived from an EMBL/GenBank/DDBJ whole genome shotgun (WGS) entry which is preliminary data.</text>
</comment>
<accession>A0A5N1GLR1</accession>
<name>A0A5N1GLR1_9LACT</name>
<sequence>MTDNKYLASKIRPIIKLIEHHELATDLAFIATCQTDGEISRHLALAEELNSVFIELMTGDLAKNLEEVYCALLDEE</sequence>
<evidence type="ECO:0000313" key="1">
    <source>
        <dbReference type="EMBL" id="KAA9301933.1"/>
    </source>
</evidence>